<feature type="transmembrane region" description="Helical" evidence="1">
    <location>
        <begin position="42"/>
        <end position="67"/>
    </location>
</feature>
<dbReference type="STRING" id="365044.Pnap_1674"/>
<reference evidence="3" key="1">
    <citation type="journal article" date="2009" name="Environ. Microbiol.">
        <title>The genome of Polaromonas naphthalenivorans strain CJ2, isolated from coal tar-contaminated sediment, reveals physiological and metabolic versatility and evolution through extensive horizontal gene transfer.</title>
        <authorList>
            <person name="Yagi J.M."/>
            <person name="Sims D."/>
            <person name="Brettin T."/>
            <person name="Bruce D."/>
            <person name="Madsen E.L."/>
        </authorList>
    </citation>
    <scope>NUCLEOTIDE SEQUENCE [LARGE SCALE GENOMIC DNA]</scope>
    <source>
        <strain evidence="3">CJ2</strain>
    </source>
</reference>
<dbReference type="KEGG" id="pna:Pnap_1674"/>
<dbReference type="AlphaFoldDB" id="A1VMV9"/>
<gene>
    <name evidence="2" type="ordered locus">Pnap_1674</name>
</gene>
<proteinExistence type="predicted"/>
<dbReference type="HOGENOM" id="CLU_2168656_0_0_4"/>
<organism evidence="2 3">
    <name type="scientific">Polaromonas naphthalenivorans (strain CJ2)</name>
    <dbReference type="NCBI Taxonomy" id="365044"/>
    <lineage>
        <taxon>Bacteria</taxon>
        <taxon>Pseudomonadati</taxon>
        <taxon>Pseudomonadota</taxon>
        <taxon>Betaproteobacteria</taxon>
        <taxon>Burkholderiales</taxon>
        <taxon>Comamonadaceae</taxon>
        <taxon>Polaromonas</taxon>
    </lineage>
</organism>
<keyword evidence="1" id="KW-1133">Transmembrane helix</keyword>
<accession>A1VMV9</accession>
<dbReference type="EMBL" id="CP000529">
    <property type="protein sequence ID" value="ABM36987.1"/>
    <property type="molecule type" value="Genomic_DNA"/>
</dbReference>
<dbReference type="Proteomes" id="UP000000644">
    <property type="component" value="Chromosome"/>
</dbReference>
<evidence type="ECO:0000313" key="3">
    <source>
        <dbReference type="Proteomes" id="UP000000644"/>
    </source>
</evidence>
<evidence type="ECO:0000256" key="1">
    <source>
        <dbReference type="SAM" id="Phobius"/>
    </source>
</evidence>
<name>A1VMV9_POLNA</name>
<keyword evidence="1" id="KW-0812">Transmembrane</keyword>
<evidence type="ECO:0000313" key="2">
    <source>
        <dbReference type="EMBL" id="ABM36987.1"/>
    </source>
</evidence>
<keyword evidence="1" id="KW-0472">Membrane</keyword>
<keyword evidence="3" id="KW-1185">Reference proteome</keyword>
<protein>
    <submittedName>
        <fullName evidence="2">Uncharacterized protein</fullName>
    </submittedName>
</protein>
<sequence length="110" mass="11995">MYVAVTVAGCEPRLRSGRLHPGLALARMARMPHPKIQSRKRIMAIAFFTVAYWCAAALLPIVCTGIAKFGTMRTPPREGILFICFHGGVCSQKSKHSLQADGILVLTRTG</sequence>